<dbReference type="PROSITE" id="PS50042">
    <property type="entry name" value="CNMP_BINDING_3"/>
    <property type="match status" value="1"/>
</dbReference>
<dbReference type="SUPFAM" id="SSF51206">
    <property type="entry name" value="cAMP-binding domain-like"/>
    <property type="match status" value="1"/>
</dbReference>
<accession>A0A831W803</accession>
<dbReference type="InterPro" id="IPR014710">
    <property type="entry name" value="RmlC-like_jellyroll"/>
</dbReference>
<organism evidence="3">
    <name type="scientific">Sedimenticola thiotaurini</name>
    <dbReference type="NCBI Taxonomy" id="1543721"/>
    <lineage>
        <taxon>Bacteria</taxon>
        <taxon>Pseudomonadati</taxon>
        <taxon>Pseudomonadota</taxon>
        <taxon>Gammaproteobacteria</taxon>
        <taxon>Chromatiales</taxon>
        <taxon>Sedimenticolaceae</taxon>
        <taxon>Sedimenticola</taxon>
    </lineage>
</organism>
<dbReference type="InterPro" id="IPR013976">
    <property type="entry name" value="HDOD"/>
</dbReference>
<dbReference type="InterPro" id="IPR018490">
    <property type="entry name" value="cNMP-bd_dom_sf"/>
</dbReference>
<dbReference type="PROSITE" id="PS51833">
    <property type="entry name" value="HDOD"/>
    <property type="match status" value="1"/>
</dbReference>
<dbReference type="InterPro" id="IPR000595">
    <property type="entry name" value="cNMP-bd_dom"/>
</dbReference>
<dbReference type="Proteomes" id="UP000886251">
    <property type="component" value="Unassembled WGS sequence"/>
</dbReference>
<feature type="domain" description="Cyclic nucleotide-binding" evidence="1">
    <location>
        <begin position="18"/>
        <end position="113"/>
    </location>
</feature>
<feature type="domain" description="HDOD" evidence="2">
    <location>
        <begin position="161"/>
        <end position="348"/>
    </location>
</feature>
<dbReference type="InterPro" id="IPR003607">
    <property type="entry name" value="HD/PDEase_dom"/>
</dbReference>
<sequence>MHSASSHPDAETLRRFLPFQGLDRADLERIAATVEVETAAPGQLLIQRGSNDDTSFFLLDGRLRLRAEDGRVSEITDDSASARNPIAQLRPRHYDVMAVTPTRYLRIDNRLLQGSTPAPGGGESSFGAYQVSGEQVEEVSEFEDRISYQFLQDLEHDKLVLPSLPDVAARIGRAIRDDVSDAHTIAEMIQTDPVITAKVIKAANSALYGGRNPVETCAAAVVRLGTEVTHQLVLSFAMRELFRSDSGLLQQRMQDLWQHSTQVAAICYVLARHDDRFDPEHAMLVGLLHDIGVVAVLNYTREFPMEARQPEVVDQAIRCLRAQTGSLILRKWGFSTDFIVAALEAEEWMRNHDLKPDYCDLVIIAQLHSFVGTERALSVPAINEVPAHSRLALGELTPRMSLKILDEAKDQIDHAQSLLNL</sequence>
<dbReference type="CDD" id="cd00077">
    <property type="entry name" value="HDc"/>
    <property type="match status" value="1"/>
</dbReference>
<reference evidence="3" key="1">
    <citation type="journal article" date="2020" name="mSystems">
        <title>Genome- and Community-Level Interaction Insights into Carbon Utilization and Element Cycling Functions of Hydrothermarchaeota in Hydrothermal Sediment.</title>
        <authorList>
            <person name="Zhou Z."/>
            <person name="Liu Y."/>
            <person name="Xu W."/>
            <person name="Pan J."/>
            <person name="Luo Z.H."/>
            <person name="Li M."/>
        </authorList>
    </citation>
    <scope>NUCLEOTIDE SEQUENCE [LARGE SCALE GENOMIC DNA]</scope>
    <source>
        <strain evidence="3">HyVt-443</strain>
    </source>
</reference>
<dbReference type="PANTHER" id="PTHR33525:SF3">
    <property type="entry name" value="RIBONUCLEASE Y"/>
    <property type="match status" value="1"/>
</dbReference>
<dbReference type="EMBL" id="DRKP01000021">
    <property type="protein sequence ID" value="HEB95120.1"/>
    <property type="molecule type" value="Genomic_DNA"/>
</dbReference>
<dbReference type="AlphaFoldDB" id="A0A831W803"/>
<evidence type="ECO:0000259" key="2">
    <source>
        <dbReference type="PROSITE" id="PS51833"/>
    </source>
</evidence>
<dbReference type="SUPFAM" id="SSF109604">
    <property type="entry name" value="HD-domain/PDEase-like"/>
    <property type="match status" value="1"/>
</dbReference>
<dbReference type="CDD" id="cd00038">
    <property type="entry name" value="CAP_ED"/>
    <property type="match status" value="1"/>
</dbReference>
<evidence type="ECO:0000313" key="3">
    <source>
        <dbReference type="EMBL" id="HEB95120.1"/>
    </source>
</evidence>
<proteinExistence type="predicted"/>
<name>A0A831W803_9GAMM</name>
<protein>
    <submittedName>
        <fullName evidence="3">HDOD domain-containing protein</fullName>
    </submittedName>
</protein>
<dbReference type="PANTHER" id="PTHR33525">
    <property type="match status" value="1"/>
</dbReference>
<dbReference type="Gene3D" id="1.10.3210.10">
    <property type="entry name" value="Hypothetical protein af1432"/>
    <property type="match status" value="1"/>
</dbReference>
<comment type="caution">
    <text evidence="3">The sequence shown here is derived from an EMBL/GenBank/DDBJ whole genome shotgun (WGS) entry which is preliminary data.</text>
</comment>
<dbReference type="Pfam" id="PF08668">
    <property type="entry name" value="HDOD"/>
    <property type="match status" value="1"/>
</dbReference>
<dbReference type="Gene3D" id="2.60.120.10">
    <property type="entry name" value="Jelly Rolls"/>
    <property type="match status" value="1"/>
</dbReference>
<evidence type="ECO:0000259" key="1">
    <source>
        <dbReference type="PROSITE" id="PS50042"/>
    </source>
</evidence>
<dbReference type="InterPro" id="IPR052340">
    <property type="entry name" value="RNase_Y/CdgJ"/>
</dbReference>
<gene>
    <name evidence="3" type="ORF">ENI96_01655</name>
</gene>